<accession>A0A031FRE6</accession>
<name>A0A031FRE6_9MICO</name>
<feature type="transmembrane region" description="Helical" evidence="1">
    <location>
        <begin position="182"/>
        <end position="205"/>
    </location>
</feature>
<feature type="transmembrane region" description="Helical" evidence="1">
    <location>
        <begin position="65"/>
        <end position="91"/>
    </location>
</feature>
<feature type="transmembrane region" description="Helical" evidence="1">
    <location>
        <begin position="225"/>
        <end position="246"/>
    </location>
</feature>
<dbReference type="eggNOG" id="ENOG50322PA">
    <property type="taxonomic scope" value="Bacteria"/>
</dbReference>
<keyword evidence="1" id="KW-0812">Transmembrane</keyword>
<organism evidence="2 3">
    <name type="scientific">Microbacterium oleivorans</name>
    <dbReference type="NCBI Taxonomy" id="273677"/>
    <lineage>
        <taxon>Bacteria</taxon>
        <taxon>Bacillati</taxon>
        <taxon>Actinomycetota</taxon>
        <taxon>Actinomycetes</taxon>
        <taxon>Micrococcales</taxon>
        <taxon>Microbacteriaceae</taxon>
        <taxon>Microbacterium</taxon>
    </lineage>
</organism>
<feature type="transmembrane region" description="Helical" evidence="1">
    <location>
        <begin position="157"/>
        <end position="175"/>
    </location>
</feature>
<dbReference type="EMBL" id="JFYO01000005">
    <property type="protein sequence ID" value="EZP27434.1"/>
    <property type="molecule type" value="Genomic_DNA"/>
</dbReference>
<keyword evidence="1" id="KW-1133">Transmembrane helix</keyword>
<dbReference type="PATRIC" id="fig|273677.3.peg.1399"/>
<feature type="transmembrane region" description="Helical" evidence="1">
    <location>
        <begin position="112"/>
        <end position="145"/>
    </location>
</feature>
<proteinExistence type="predicted"/>
<keyword evidence="1" id="KW-0472">Membrane</keyword>
<gene>
    <name evidence="2" type="ORF">BW34_01418</name>
</gene>
<evidence type="ECO:0000313" key="3">
    <source>
        <dbReference type="Proteomes" id="UP000024001"/>
    </source>
</evidence>
<evidence type="ECO:0000313" key="2">
    <source>
        <dbReference type="EMBL" id="EZP27434.1"/>
    </source>
</evidence>
<feature type="transmembrane region" description="Helical" evidence="1">
    <location>
        <begin position="36"/>
        <end position="59"/>
    </location>
</feature>
<dbReference type="Proteomes" id="UP000024001">
    <property type="component" value="Unassembled WGS sequence"/>
</dbReference>
<reference evidence="2 3" key="1">
    <citation type="submission" date="2014-03" db="EMBL/GenBank/DDBJ databases">
        <title>Draft Genome Sequences of 13 Willow Endophytes.</title>
        <authorList>
            <person name="Gan H.Y."/>
            <person name="Gan H.M."/>
            <person name="Savka M.A."/>
            <person name="Hudson A.O."/>
        </authorList>
    </citation>
    <scope>NUCLEOTIDE SEQUENCE [LARGE SCALE GENOMIC DNA]</scope>
    <source>
        <strain evidence="2 3">RIT293</strain>
    </source>
</reference>
<keyword evidence="3" id="KW-1185">Reference proteome</keyword>
<protein>
    <submittedName>
        <fullName evidence="2">ABC-2 family transporter protein</fullName>
    </submittedName>
</protein>
<evidence type="ECO:0000256" key="1">
    <source>
        <dbReference type="SAM" id="Phobius"/>
    </source>
</evidence>
<dbReference type="AlphaFoldDB" id="A0A031FRE6"/>
<sequence length="254" mass="26278">MTSLTSVDAEPTASGRFARSLRAELRNVRTTRGTRWALGLTASLWVIVGAGFALIAVLLDATTVSVGAALLGMGSAVTIFIPILAIFIMAADWQSRDVLTTYVLEPRRHIVFFAKVLAAVIVCATLVLAAALLAVVFTAVLALVSGAAITWNADAETIAVLLWSAAVGTVSGIAYGAATQRVAIAIVFSLVQGFVIDPLLTLVPHGVGNWFRLSAIADAGSSGGAIGPALTAGVLWLVVPLAVGFVRNQRADVQ</sequence>
<comment type="caution">
    <text evidence="2">The sequence shown here is derived from an EMBL/GenBank/DDBJ whole genome shotgun (WGS) entry which is preliminary data.</text>
</comment>